<dbReference type="RefSeq" id="WP_143262391.1">
    <property type="nucleotide sequence ID" value="NZ_JYMX02000013.1"/>
</dbReference>
<protein>
    <submittedName>
        <fullName evidence="1">Uncharacterized protein</fullName>
    </submittedName>
</protein>
<evidence type="ECO:0000313" key="1">
    <source>
        <dbReference type="EMBL" id="MCW3713248.1"/>
    </source>
</evidence>
<reference evidence="1 2" key="1">
    <citation type="journal article" date="2017" name="Front. Microbiol.">
        <title>Genomics reveals a unique clone of Burkholderia cenocepacia harbouring an actively excising novel genomic island.</title>
        <authorList>
            <person name="Patil P."/>
            <person name="Mali S."/>
            <person name="Midha S."/>
            <person name="Gautam V."/>
            <person name="Dash L."/>
            <person name="Kumar S."/>
            <person name="Shastri J."/>
            <person name="Singhal L."/>
            <person name="Patil P.B."/>
        </authorList>
    </citation>
    <scope>NUCLEOTIDE SEQUENCE [LARGE SCALE GENOMIC DNA]</scope>
    <source>
        <strain evidence="1 2">BC-19</strain>
    </source>
</reference>
<name>A0ABD4UG53_9BURK</name>
<dbReference type="EMBL" id="JYMX02000013">
    <property type="protein sequence ID" value="MCW3713248.1"/>
    <property type="molecule type" value="Genomic_DNA"/>
</dbReference>
<dbReference type="Proteomes" id="UP000191686">
    <property type="component" value="Unassembled WGS sequence"/>
</dbReference>
<evidence type="ECO:0000313" key="2">
    <source>
        <dbReference type="Proteomes" id="UP000191686"/>
    </source>
</evidence>
<organism evidence="1 2">
    <name type="scientific">Burkholderia cenocepacia</name>
    <dbReference type="NCBI Taxonomy" id="95486"/>
    <lineage>
        <taxon>Bacteria</taxon>
        <taxon>Pseudomonadati</taxon>
        <taxon>Pseudomonadota</taxon>
        <taxon>Betaproteobacteria</taxon>
        <taxon>Burkholderiales</taxon>
        <taxon>Burkholderiaceae</taxon>
        <taxon>Burkholderia</taxon>
        <taxon>Burkholderia cepacia complex</taxon>
    </lineage>
</organism>
<comment type="caution">
    <text evidence="1">The sequence shown here is derived from an EMBL/GenBank/DDBJ whole genome shotgun (WGS) entry which is preliminary data.</text>
</comment>
<gene>
    <name evidence="1" type="ORF">UE95_018345</name>
</gene>
<sequence length="89" mass="9861">MVPQAWIKHAYPLQQITVQIQGTRHSDRAAVNEPLETVIARLRAGDQRGSECDDFGSASRLQIPSAVRYSSLTPWDRIDVLHGSLAGFC</sequence>
<proteinExistence type="predicted"/>
<reference evidence="1 2" key="2">
    <citation type="journal article" date="2017" name="Front. Microbiol.">
        <title>Genomics Reveals a Unique Clone of Burkholderia cenocepacia Harboring an Actively Excising Novel Genomic Island.</title>
        <authorList>
            <person name="Patil P.P."/>
            <person name="Mali S."/>
            <person name="Midha S."/>
            <person name="Gautam V."/>
            <person name="Dash L."/>
            <person name="Kumar S."/>
            <person name="Shastri J."/>
            <person name="Singhal L."/>
            <person name="Patil P.B."/>
        </authorList>
    </citation>
    <scope>NUCLEOTIDE SEQUENCE [LARGE SCALE GENOMIC DNA]</scope>
    <source>
        <strain evidence="1 2">BC-19</strain>
    </source>
</reference>
<dbReference type="AlphaFoldDB" id="A0ABD4UG53"/>
<accession>A0ABD4UG53</accession>